<dbReference type="Proteomes" id="UP000070224">
    <property type="component" value="Unassembled WGS sequence"/>
</dbReference>
<comment type="caution">
    <text evidence="1">The sequence shown here is derived from an EMBL/GenBank/DDBJ whole genome shotgun (WGS) entry which is preliminary data.</text>
</comment>
<organism evidence="1 2">
    <name type="scientific">Porphyromonas somerae</name>
    <dbReference type="NCBI Taxonomy" id="322095"/>
    <lineage>
        <taxon>Bacteria</taxon>
        <taxon>Pseudomonadati</taxon>
        <taxon>Bacteroidota</taxon>
        <taxon>Bacteroidia</taxon>
        <taxon>Bacteroidales</taxon>
        <taxon>Porphyromonadaceae</taxon>
        <taxon>Porphyromonas</taxon>
    </lineage>
</organism>
<name>A0A134B402_9PORP</name>
<protein>
    <submittedName>
        <fullName evidence="1">Uncharacterized protein</fullName>
    </submittedName>
</protein>
<gene>
    <name evidence="1" type="ORF">HMPREF3185_01653</name>
</gene>
<evidence type="ECO:0000313" key="1">
    <source>
        <dbReference type="EMBL" id="KXB74660.1"/>
    </source>
</evidence>
<evidence type="ECO:0000313" key="2">
    <source>
        <dbReference type="Proteomes" id="UP000070224"/>
    </source>
</evidence>
<dbReference type="AlphaFoldDB" id="A0A134B402"/>
<accession>A0A134B402</accession>
<dbReference type="EMBL" id="LSDK01000115">
    <property type="protein sequence ID" value="KXB74660.1"/>
    <property type="molecule type" value="Genomic_DNA"/>
</dbReference>
<keyword evidence="2" id="KW-1185">Reference proteome</keyword>
<reference evidence="2" key="1">
    <citation type="submission" date="2016-01" db="EMBL/GenBank/DDBJ databases">
        <authorList>
            <person name="Mitreva M."/>
            <person name="Pepin K.H."/>
            <person name="Mihindukulasuriya K.A."/>
            <person name="Fulton R."/>
            <person name="Fronick C."/>
            <person name="O'Laughlin M."/>
            <person name="Miner T."/>
            <person name="Herter B."/>
            <person name="Rosa B.A."/>
            <person name="Cordes M."/>
            <person name="Tomlinson C."/>
            <person name="Wollam A."/>
            <person name="Palsikar V.B."/>
            <person name="Mardis E.R."/>
            <person name="Wilson R.K."/>
        </authorList>
    </citation>
    <scope>NUCLEOTIDE SEQUENCE [LARGE SCALE GENOMIC DNA]</scope>
    <source>
        <strain evidence="2">KA00683</strain>
    </source>
</reference>
<proteinExistence type="predicted"/>
<dbReference type="STRING" id="322095.HMPREF3185_01653"/>
<dbReference type="PATRIC" id="fig|322095.3.peg.1628"/>
<sequence length="53" mass="6110">MMASRSKISSLFTLFFLLMRLQESTKERKLSPTPIYQCMKYIGRAIDTSIGGY</sequence>